<evidence type="ECO:0000313" key="2">
    <source>
        <dbReference type="EMBL" id="GFR96244.1"/>
    </source>
</evidence>
<dbReference type="AlphaFoldDB" id="A0AAV4HEU2"/>
<accession>A0AAV4HEU2</accession>
<evidence type="ECO:0000313" key="3">
    <source>
        <dbReference type="Proteomes" id="UP000762676"/>
    </source>
</evidence>
<reference evidence="2 3" key="1">
    <citation type="journal article" date="2021" name="Elife">
        <title>Chloroplast acquisition without the gene transfer in kleptoplastic sea slugs, Plakobranchus ocellatus.</title>
        <authorList>
            <person name="Maeda T."/>
            <person name="Takahashi S."/>
            <person name="Yoshida T."/>
            <person name="Shimamura S."/>
            <person name="Takaki Y."/>
            <person name="Nagai Y."/>
            <person name="Toyoda A."/>
            <person name="Suzuki Y."/>
            <person name="Arimoto A."/>
            <person name="Ishii H."/>
            <person name="Satoh N."/>
            <person name="Nishiyama T."/>
            <person name="Hasebe M."/>
            <person name="Maruyama T."/>
            <person name="Minagawa J."/>
            <person name="Obokata J."/>
            <person name="Shigenobu S."/>
        </authorList>
    </citation>
    <scope>NUCLEOTIDE SEQUENCE [LARGE SCALE GENOMIC DNA]</scope>
</reference>
<proteinExistence type="predicted"/>
<organism evidence="2 3">
    <name type="scientific">Elysia marginata</name>
    <dbReference type="NCBI Taxonomy" id="1093978"/>
    <lineage>
        <taxon>Eukaryota</taxon>
        <taxon>Metazoa</taxon>
        <taxon>Spiralia</taxon>
        <taxon>Lophotrochozoa</taxon>
        <taxon>Mollusca</taxon>
        <taxon>Gastropoda</taxon>
        <taxon>Heterobranchia</taxon>
        <taxon>Euthyneura</taxon>
        <taxon>Panpulmonata</taxon>
        <taxon>Sacoglossa</taxon>
        <taxon>Placobranchoidea</taxon>
        <taxon>Plakobranchidae</taxon>
        <taxon>Elysia</taxon>
    </lineage>
</organism>
<keyword evidence="2" id="KW-0808">Transferase</keyword>
<feature type="transmembrane region" description="Helical" evidence="1">
    <location>
        <begin position="37"/>
        <end position="58"/>
    </location>
</feature>
<protein>
    <submittedName>
        <fullName evidence="2">Reverse transcriptase</fullName>
    </submittedName>
</protein>
<keyword evidence="1" id="KW-1133">Transmembrane helix</keyword>
<dbReference type="Proteomes" id="UP000762676">
    <property type="component" value="Unassembled WGS sequence"/>
</dbReference>
<keyword evidence="2" id="KW-0695">RNA-directed DNA polymerase</keyword>
<dbReference type="EMBL" id="BMAT01005576">
    <property type="protein sequence ID" value="GFR96244.1"/>
    <property type="molecule type" value="Genomic_DNA"/>
</dbReference>
<keyword evidence="2" id="KW-0548">Nucleotidyltransferase</keyword>
<dbReference type="GO" id="GO:0003964">
    <property type="term" value="F:RNA-directed DNA polymerase activity"/>
    <property type="evidence" value="ECO:0007669"/>
    <property type="project" value="UniProtKB-KW"/>
</dbReference>
<sequence length="86" mass="9519">MYHVPEGIQVMLDDYFIGFRMRFSTSDYTTKMINLEASIAMGCTISPIFFVMALKVILKAAERSTGPANLGGCSMLPLKAFMDDTP</sequence>
<keyword evidence="3" id="KW-1185">Reference proteome</keyword>
<gene>
    <name evidence="2" type="ORF">ElyMa_002715900</name>
</gene>
<comment type="caution">
    <text evidence="2">The sequence shown here is derived from an EMBL/GenBank/DDBJ whole genome shotgun (WGS) entry which is preliminary data.</text>
</comment>
<keyword evidence="1" id="KW-0472">Membrane</keyword>
<keyword evidence="1" id="KW-0812">Transmembrane</keyword>
<evidence type="ECO:0000256" key="1">
    <source>
        <dbReference type="SAM" id="Phobius"/>
    </source>
</evidence>
<name>A0AAV4HEU2_9GAST</name>